<organism evidence="8 9">
    <name type="scientific">Fraxinus pennsylvanica</name>
    <dbReference type="NCBI Taxonomy" id="56036"/>
    <lineage>
        <taxon>Eukaryota</taxon>
        <taxon>Viridiplantae</taxon>
        <taxon>Streptophyta</taxon>
        <taxon>Embryophyta</taxon>
        <taxon>Tracheophyta</taxon>
        <taxon>Spermatophyta</taxon>
        <taxon>Magnoliopsida</taxon>
        <taxon>eudicotyledons</taxon>
        <taxon>Gunneridae</taxon>
        <taxon>Pentapetalae</taxon>
        <taxon>asterids</taxon>
        <taxon>lamiids</taxon>
        <taxon>Lamiales</taxon>
        <taxon>Oleaceae</taxon>
        <taxon>Oleeae</taxon>
        <taxon>Fraxinus</taxon>
    </lineage>
</organism>
<evidence type="ECO:0000259" key="7">
    <source>
        <dbReference type="PROSITE" id="PS51775"/>
    </source>
</evidence>
<keyword evidence="3" id="KW-1133">Transmembrane helix</keyword>
<evidence type="ECO:0000256" key="2">
    <source>
        <dbReference type="ARBA" id="ARBA00022692"/>
    </source>
</evidence>
<feature type="coiled-coil region" evidence="5">
    <location>
        <begin position="42"/>
        <end position="90"/>
    </location>
</feature>
<keyword evidence="5" id="KW-0175">Coiled coil</keyword>
<dbReference type="Pfam" id="PF04576">
    <property type="entry name" value="Zein-binding"/>
    <property type="match status" value="1"/>
</dbReference>
<dbReference type="PANTHER" id="PTHR31422">
    <property type="entry name" value="BNAANNG28530D PROTEIN"/>
    <property type="match status" value="1"/>
</dbReference>
<gene>
    <name evidence="8" type="ORF">FPE_LOCUS20637</name>
</gene>
<dbReference type="GO" id="GO:0016020">
    <property type="term" value="C:membrane"/>
    <property type="evidence" value="ECO:0007669"/>
    <property type="project" value="UniProtKB-SubCell"/>
</dbReference>
<reference evidence="8" key="1">
    <citation type="submission" date="2023-05" db="EMBL/GenBank/DDBJ databases">
        <authorList>
            <person name="Huff M."/>
        </authorList>
    </citation>
    <scope>NUCLEOTIDE SEQUENCE</scope>
</reference>
<evidence type="ECO:0000256" key="4">
    <source>
        <dbReference type="ARBA" id="ARBA00023136"/>
    </source>
</evidence>
<dbReference type="AlphaFoldDB" id="A0AAD1ZNQ5"/>
<dbReference type="GO" id="GO:0080115">
    <property type="term" value="F:myosin XI tail binding"/>
    <property type="evidence" value="ECO:0007669"/>
    <property type="project" value="UniProtKB-ARBA"/>
</dbReference>
<proteinExistence type="predicted"/>
<dbReference type="Proteomes" id="UP000834106">
    <property type="component" value="Chromosome 12"/>
</dbReference>
<dbReference type="EMBL" id="OU503047">
    <property type="protein sequence ID" value="CAI9773207.1"/>
    <property type="molecule type" value="Genomic_DNA"/>
</dbReference>
<keyword evidence="2" id="KW-0812">Transmembrane</keyword>
<protein>
    <recommendedName>
        <fullName evidence="7">GTD-binding domain-containing protein</fullName>
    </recommendedName>
</protein>
<feature type="domain" description="GTD-binding" evidence="7">
    <location>
        <begin position="36"/>
        <end position="134"/>
    </location>
</feature>
<evidence type="ECO:0000256" key="1">
    <source>
        <dbReference type="ARBA" id="ARBA00004370"/>
    </source>
</evidence>
<evidence type="ECO:0000256" key="5">
    <source>
        <dbReference type="SAM" id="Coils"/>
    </source>
</evidence>
<sequence length="191" mass="22347">MAGRGRDNVSQPHALPHYNEECDDDDDEFTNKVEVFDITKLRKLVKIKRKRANAAYAELEKERAASATTADEAMAMISRLQNEMSMIEMESNWYRNLAEKKQLRDQEVIRSLKWLLLSHSPEKCLLEDQLRLCRKKSKHFVKNDEKDGDREGLSSLNLGIEDAIEDVFFIAHYIIDRKKTLHPRINYLVRV</sequence>
<dbReference type="PROSITE" id="PS51775">
    <property type="entry name" value="GTD_BINDING"/>
    <property type="match status" value="1"/>
</dbReference>
<dbReference type="InterPro" id="IPR007656">
    <property type="entry name" value="GTD-bd"/>
</dbReference>
<comment type="subcellular location">
    <subcellularLocation>
        <location evidence="1">Membrane</location>
    </subcellularLocation>
</comment>
<evidence type="ECO:0000313" key="9">
    <source>
        <dbReference type="Proteomes" id="UP000834106"/>
    </source>
</evidence>
<name>A0AAD1ZNQ5_9LAMI</name>
<keyword evidence="4" id="KW-0472">Membrane</keyword>
<accession>A0AAD1ZNQ5</accession>
<evidence type="ECO:0000256" key="3">
    <source>
        <dbReference type="ARBA" id="ARBA00022989"/>
    </source>
</evidence>
<dbReference type="PANTHER" id="PTHR31422:SF2">
    <property type="entry name" value="PROTEIN FLOURY 1-LIKE"/>
    <property type="match status" value="1"/>
</dbReference>
<keyword evidence="9" id="KW-1185">Reference proteome</keyword>
<evidence type="ECO:0000256" key="6">
    <source>
        <dbReference type="SAM" id="MobiDB-lite"/>
    </source>
</evidence>
<feature type="region of interest" description="Disordered" evidence="6">
    <location>
        <begin position="1"/>
        <end position="24"/>
    </location>
</feature>
<evidence type="ECO:0000313" key="8">
    <source>
        <dbReference type="EMBL" id="CAI9773207.1"/>
    </source>
</evidence>